<comment type="similarity">
    <text evidence="1 3">Belongs to the CMC family.</text>
</comment>
<dbReference type="InterPro" id="IPR013892">
    <property type="entry name" value="Cyt_c_biogenesis_Cmc1-like"/>
</dbReference>
<keyword evidence="5" id="KW-1185">Reference proteome</keyword>
<comment type="subcellular location">
    <subcellularLocation>
        <location evidence="3">Mitochondrion inner membrane</location>
    </subcellularLocation>
</comment>
<evidence type="ECO:0000256" key="2">
    <source>
        <dbReference type="ARBA" id="ARBA00023157"/>
    </source>
</evidence>
<keyword evidence="3" id="KW-0472">Membrane</keyword>
<dbReference type="Pfam" id="PF08583">
    <property type="entry name" value="Cmc1"/>
    <property type="match status" value="1"/>
</dbReference>
<proteinExistence type="inferred from homology"/>
<evidence type="ECO:0000256" key="3">
    <source>
        <dbReference type="RuleBase" id="RU364104"/>
    </source>
</evidence>
<organism evidence="4 5">
    <name type="scientific">Malassezia japonica</name>
    <dbReference type="NCBI Taxonomy" id="223818"/>
    <lineage>
        <taxon>Eukaryota</taxon>
        <taxon>Fungi</taxon>
        <taxon>Dikarya</taxon>
        <taxon>Basidiomycota</taxon>
        <taxon>Ustilaginomycotina</taxon>
        <taxon>Malasseziomycetes</taxon>
        <taxon>Malasseziales</taxon>
        <taxon>Malasseziaceae</taxon>
        <taxon>Malassezia</taxon>
    </lineage>
</organism>
<sequence>MSSENKSRVMSNREYDRFLKDKKLEAFKRCDPLVQEFVHCSQNRLLSVAWACRQQNRNMFNCLREYMSDEAMAKAEKEYLDKNRPSS</sequence>
<dbReference type="EMBL" id="CP119964">
    <property type="protein sequence ID" value="WFD40577.1"/>
    <property type="molecule type" value="Genomic_DNA"/>
</dbReference>
<reference evidence="4" key="1">
    <citation type="submission" date="2023-03" db="EMBL/GenBank/DDBJ databases">
        <title>Mating type loci evolution in Malassezia.</title>
        <authorList>
            <person name="Coelho M.A."/>
        </authorList>
    </citation>
    <scope>NUCLEOTIDE SEQUENCE</scope>
    <source>
        <strain evidence="4">CBS 9431</strain>
    </source>
</reference>
<keyword evidence="3" id="KW-0496">Mitochondrion</keyword>
<accession>A0AAF0F4U4</accession>
<dbReference type="PANTHER" id="PTHR22977:SF5">
    <property type="entry name" value="COX ASSEMBLY MITOCHONDRIAL PROTEIN HOMOLOG"/>
    <property type="match status" value="1"/>
</dbReference>
<dbReference type="Proteomes" id="UP001217754">
    <property type="component" value="Chromosome 7"/>
</dbReference>
<dbReference type="GO" id="GO:0005743">
    <property type="term" value="C:mitochondrial inner membrane"/>
    <property type="evidence" value="ECO:0007669"/>
    <property type="project" value="UniProtKB-SubCell"/>
</dbReference>
<keyword evidence="3" id="KW-0143">Chaperone</keyword>
<name>A0AAF0F4U4_9BASI</name>
<keyword evidence="2" id="KW-1015">Disulfide bond</keyword>
<comment type="function">
    <text evidence="3">Required for mitochondrial cytochrome c oxidase (COX) assembly and respiration.</text>
</comment>
<keyword evidence="3" id="KW-0999">Mitochondrion inner membrane</keyword>
<dbReference type="RefSeq" id="XP_060123474.1">
    <property type="nucleotide sequence ID" value="XM_060267491.1"/>
</dbReference>
<protein>
    <recommendedName>
        <fullName evidence="3">COX assembly mitochondrial protein</fullName>
    </recommendedName>
</protein>
<evidence type="ECO:0000256" key="1">
    <source>
        <dbReference type="ARBA" id="ARBA00007347"/>
    </source>
</evidence>
<dbReference type="AlphaFoldDB" id="A0AAF0F4U4"/>
<dbReference type="PANTHER" id="PTHR22977">
    <property type="entry name" value="COX ASSEMBLY MITOCHONDRIAL PROTEIN"/>
    <property type="match status" value="1"/>
</dbReference>
<gene>
    <name evidence="4" type="ORF">MJAP1_003565</name>
</gene>
<evidence type="ECO:0000313" key="4">
    <source>
        <dbReference type="EMBL" id="WFD40577.1"/>
    </source>
</evidence>
<dbReference type="GeneID" id="85227216"/>
<evidence type="ECO:0000313" key="5">
    <source>
        <dbReference type="Proteomes" id="UP001217754"/>
    </source>
</evidence>